<feature type="region of interest" description="Disordered" evidence="1">
    <location>
        <begin position="27"/>
        <end position="100"/>
    </location>
</feature>
<dbReference type="SUPFAM" id="SSF53474">
    <property type="entry name" value="alpha/beta-Hydrolases"/>
    <property type="match status" value="1"/>
</dbReference>
<evidence type="ECO:0000313" key="5">
    <source>
        <dbReference type="Proteomes" id="UP000823982"/>
    </source>
</evidence>
<feature type="compositionally biased region" description="Low complexity" evidence="1">
    <location>
        <begin position="64"/>
        <end position="100"/>
    </location>
</feature>
<organism evidence="4 5">
    <name type="scientific">Candidatus Faeciplasma gallinarum</name>
    <dbReference type="NCBI Taxonomy" id="2840799"/>
    <lineage>
        <taxon>Bacteria</taxon>
        <taxon>Bacillati</taxon>
        <taxon>Bacillota</taxon>
        <taxon>Clostridia</taxon>
        <taxon>Eubacteriales</taxon>
        <taxon>Oscillospiraceae</taxon>
        <taxon>Oscillospiraceae incertae sedis</taxon>
        <taxon>Candidatus Faeciplasma</taxon>
    </lineage>
</organism>
<dbReference type="EMBL" id="DVIR01000072">
    <property type="protein sequence ID" value="HIS25279.1"/>
    <property type="molecule type" value="Genomic_DNA"/>
</dbReference>
<gene>
    <name evidence="4" type="ORF">IAD01_07775</name>
</gene>
<evidence type="ECO:0000259" key="3">
    <source>
        <dbReference type="PROSITE" id="PS51781"/>
    </source>
</evidence>
<feature type="domain" description="SH3b" evidence="3">
    <location>
        <begin position="106"/>
        <end position="170"/>
    </location>
</feature>
<evidence type="ECO:0000256" key="1">
    <source>
        <dbReference type="SAM" id="MobiDB-lite"/>
    </source>
</evidence>
<feature type="chain" id="PRO_5038713102" evidence="2">
    <location>
        <begin position="22"/>
        <end position="476"/>
    </location>
</feature>
<accession>A0A9D1EQ15</accession>
<dbReference type="PROSITE" id="PS51257">
    <property type="entry name" value="PROKAR_LIPOPROTEIN"/>
    <property type="match status" value="1"/>
</dbReference>
<dbReference type="PANTHER" id="PTHR48098">
    <property type="entry name" value="ENTEROCHELIN ESTERASE-RELATED"/>
    <property type="match status" value="1"/>
</dbReference>
<sequence length="476" mass="52172">MKKIIALLLCLCMAVSFCACGVENDEPEATDATVTEAPDEEEETTTEPDETEAPETTEPETTEPEVTTSEVTTTEVTTAAPETEAVTTAATATVAPETEPAIEVTEMSATMYAKSSVNVRQGPGTEYDRVGHLDAAEEVNVTGQCANGWYRIEFEGGEYYVSGNYLQSEKPAAQATAVTEEETPVQTEPVEEPEEVDSFELAEEFMSTVEIVPECPESYKNSSSNVGQVIKTTYYSTTVGKNRPVNILLPVNYDENKEYPVLYVLHGIYCDQNTMMDSWKTHIIISNMIADGSAEEMIVVFPYMFASKDKDACDGITLENVAAYDNFINDLVTDLMPFIESNYAAATGKDNTAVFGFSMGGREALAIGFMYPDLFGYIGADAPAPGLVPGQDWALNHPGQLTEDELSYTTEMPYLIMMGAGDSDGTVGSFPKTYHEIMERNGVTHIWYEIPGEDHNSDKAISSVTYNFCRYVFRAK</sequence>
<protein>
    <submittedName>
        <fullName evidence="4">SH3 domain-containing protein</fullName>
    </submittedName>
</protein>
<dbReference type="Proteomes" id="UP000823982">
    <property type="component" value="Unassembled WGS sequence"/>
</dbReference>
<keyword evidence="2" id="KW-0732">Signal</keyword>
<dbReference type="InterPro" id="IPR029058">
    <property type="entry name" value="AB_hydrolase_fold"/>
</dbReference>
<feature type="signal peptide" evidence="2">
    <location>
        <begin position="1"/>
        <end position="21"/>
    </location>
</feature>
<dbReference type="SMART" id="SM00287">
    <property type="entry name" value="SH3b"/>
    <property type="match status" value="1"/>
</dbReference>
<dbReference type="Pfam" id="PF00756">
    <property type="entry name" value="Esterase"/>
    <property type="match status" value="1"/>
</dbReference>
<evidence type="ECO:0000256" key="2">
    <source>
        <dbReference type="SAM" id="SignalP"/>
    </source>
</evidence>
<dbReference type="InterPro" id="IPR003646">
    <property type="entry name" value="SH3-like_bac-type"/>
</dbReference>
<reference evidence="4" key="2">
    <citation type="journal article" date="2021" name="PeerJ">
        <title>Extensive microbial diversity within the chicken gut microbiome revealed by metagenomics and culture.</title>
        <authorList>
            <person name="Gilroy R."/>
            <person name="Ravi A."/>
            <person name="Getino M."/>
            <person name="Pursley I."/>
            <person name="Horton D.L."/>
            <person name="Alikhan N.F."/>
            <person name="Baker D."/>
            <person name="Gharbi K."/>
            <person name="Hall N."/>
            <person name="Watson M."/>
            <person name="Adriaenssens E.M."/>
            <person name="Foster-Nyarko E."/>
            <person name="Jarju S."/>
            <person name="Secka A."/>
            <person name="Antonio M."/>
            <person name="Oren A."/>
            <person name="Chaudhuri R.R."/>
            <person name="La Ragione R."/>
            <person name="Hildebrand F."/>
            <person name="Pallen M.J."/>
        </authorList>
    </citation>
    <scope>NUCLEOTIDE SEQUENCE</scope>
    <source>
        <strain evidence="4">CHK157-1446</strain>
    </source>
</reference>
<comment type="caution">
    <text evidence="4">The sequence shown here is derived from an EMBL/GenBank/DDBJ whole genome shotgun (WGS) entry which is preliminary data.</text>
</comment>
<dbReference type="InterPro" id="IPR000801">
    <property type="entry name" value="Esterase-like"/>
</dbReference>
<dbReference type="InterPro" id="IPR050583">
    <property type="entry name" value="Mycobacterial_A85_antigen"/>
</dbReference>
<reference evidence="4" key="1">
    <citation type="submission" date="2020-10" db="EMBL/GenBank/DDBJ databases">
        <authorList>
            <person name="Gilroy R."/>
        </authorList>
    </citation>
    <scope>NUCLEOTIDE SEQUENCE</scope>
    <source>
        <strain evidence="4">CHK157-1446</strain>
    </source>
</reference>
<dbReference type="Gene3D" id="3.40.50.1820">
    <property type="entry name" value="alpha/beta hydrolase"/>
    <property type="match status" value="1"/>
</dbReference>
<dbReference type="AlphaFoldDB" id="A0A9D1EQ15"/>
<proteinExistence type="predicted"/>
<dbReference type="PROSITE" id="PS51781">
    <property type="entry name" value="SH3B"/>
    <property type="match status" value="1"/>
</dbReference>
<dbReference type="Gene3D" id="2.30.30.40">
    <property type="entry name" value="SH3 Domains"/>
    <property type="match status" value="1"/>
</dbReference>
<dbReference type="Pfam" id="PF08239">
    <property type="entry name" value="SH3_3"/>
    <property type="match status" value="1"/>
</dbReference>
<name>A0A9D1EQ15_9FIRM</name>
<feature type="compositionally biased region" description="Acidic residues" evidence="1">
    <location>
        <begin position="37"/>
        <end position="63"/>
    </location>
</feature>
<evidence type="ECO:0000313" key="4">
    <source>
        <dbReference type="EMBL" id="HIS25279.1"/>
    </source>
</evidence>